<evidence type="ECO:0000313" key="1">
    <source>
        <dbReference type="EMBL" id="OGJ00897.1"/>
    </source>
</evidence>
<sequence length="103" mass="12266">MNRVKFLRDDIQTFLLSFDDSTVSKIINALEILDDFGEKIRPPRSKKVTKNIYELRVLANLSVRIFYTFHHNNIWVLHAFIKKSKKIPPKELTLVINRLKYLH</sequence>
<comment type="caution">
    <text evidence="1">The sequence shown here is derived from an EMBL/GenBank/DDBJ whole genome shotgun (WGS) entry which is preliminary data.</text>
</comment>
<name>A0A1F6Y3D2_9BACT</name>
<dbReference type="EMBL" id="MFVU01000033">
    <property type="protein sequence ID" value="OGJ00897.1"/>
    <property type="molecule type" value="Genomic_DNA"/>
</dbReference>
<dbReference type="InterPro" id="IPR009241">
    <property type="entry name" value="HigB-like"/>
</dbReference>
<accession>A0A1F6Y3D2</accession>
<organism evidence="1 2">
    <name type="scientific">Candidatus Nomurabacteria bacterium RIFCSPLOWO2_12_FULL_44_11</name>
    <dbReference type="NCBI Taxonomy" id="1801796"/>
    <lineage>
        <taxon>Bacteria</taxon>
        <taxon>Candidatus Nomuraibacteriota</taxon>
    </lineage>
</organism>
<dbReference type="Proteomes" id="UP000178645">
    <property type="component" value="Unassembled WGS sequence"/>
</dbReference>
<reference evidence="1 2" key="1">
    <citation type="journal article" date="2016" name="Nat. Commun.">
        <title>Thousands of microbial genomes shed light on interconnected biogeochemical processes in an aquifer system.</title>
        <authorList>
            <person name="Anantharaman K."/>
            <person name="Brown C.T."/>
            <person name="Hug L.A."/>
            <person name="Sharon I."/>
            <person name="Castelle C.J."/>
            <person name="Probst A.J."/>
            <person name="Thomas B.C."/>
            <person name="Singh A."/>
            <person name="Wilkins M.J."/>
            <person name="Karaoz U."/>
            <person name="Brodie E.L."/>
            <person name="Williams K.H."/>
            <person name="Hubbard S.S."/>
            <person name="Banfield J.F."/>
        </authorList>
    </citation>
    <scope>NUCLEOTIDE SEQUENCE [LARGE SCALE GENOMIC DNA]</scope>
</reference>
<gene>
    <name evidence="1" type="ORF">A3G53_02690</name>
</gene>
<dbReference type="AlphaFoldDB" id="A0A1F6Y3D2"/>
<dbReference type="Pfam" id="PF05973">
    <property type="entry name" value="Gp49"/>
    <property type="match status" value="1"/>
</dbReference>
<evidence type="ECO:0000313" key="2">
    <source>
        <dbReference type="Proteomes" id="UP000178645"/>
    </source>
</evidence>
<proteinExistence type="predicted"/>
<protein>
    <recommendedName>
        <fullName evidence="3">Type II toxin-antitoxin system RelE/ParE family toxin</fullName>
    </recommendedName>
</protein>
<evidence type="ECO:0008006" key="3">
    <source>
        <dbReference type="Google" id="ProtNLM"/>
    </source>
</evidence>